<dbReference type="SMART" id="SM00111">
    <property type="entry name" value="C4"/>
    <property type="match status" value="2"/>
</dbReference>
<keyword evidence="4" id="KW-0677">Repeat</keyword>
<evidence type="ECO:0000313" key="11">
    <source>
        <dbReference type="WBParaSite" id="nRc.2.0.1.t32242-RA"/>
    </source>
</evidence>
<dbReference type="GO" id="GO:0009792">
    <property type="term" value="P:embryo development ending in birth or egg hatching"/>
    <property type="evidence" value="ECO:0007669"/>
    <property type="project" value="UniProtKB-ARBA"/>
</dbReference>
<evidence type="ECO:0000256" key="3">
    <source>
        <dbReference type="ARBA" id="ARBA00022530"/>
    </source>
</evidence>
<evidence type="ECO:0000256" key="7">
    <source>
        <dbReference type="ARBA" id="ARBA00023157"/>
    </source>
</evidence>
<proteinExistence type="predicted"/>
<keyword evidence="2" id="KW-0964">Secreted</keyword>
<dbReference type="InterPro" id="IPR001442">
    <property type="entry name" value="Collagen_IV_NC"/>
</dbReference>
<feature type="domain" description="Collagen IV NC1" evidence="9">
    <location>
        <begin position="51"/>
        <end position="232"/>
    </location>
</feature>
<keyword evidence="5" id="KW-0084">Basement membrane</keyword>
<sequence>MERIPNSQNLFYIDFDSDPDLGYRIHEGRSNKDEYDFYSPINHSKFFLSSGEPGSCLRKFSTMPFMPCNLNNECHISSRNDYSYWLSTTEPMTTSMAPVTGNAIRPYISRCVVCETPTQVMAVHSQTTEVPACPRGWAGMWTGHSFLAHTSAGGEGTGQDLQSPGSCMSEFRSVPFIECHGRGTCNYYATQHAFWLAVIDQDKMFRKPMSETLKAGGLKQRVSRCQVCRKLPPFNQQQQQQVR</sequence>
<dbReference type="SUPFAM" id="SSF56436">
    <property type="entry name" value="C-type lectin-like"/>
    <property type="match status" value="2"/>
</dbReference>
<evidence type="ECO:0000259" key="9">
    <source>
        <dbReference type="PROSITE" id="PS51403"/>
    </source>
</evidence>
<evidence type="ECO:0000256" key="5">
    <source>
        <dbReference type="ARBA" id="ARBA00022869"/>
    </source>
</evidence>
<protein>
    <submittedName>
        <fullName evidence="11">Collagen IV NC1 domain-containing protein</fullName>
    </submittedName>
</protein>
<comment type="subcellular location">
    <subcellularLocation>
        <location evidence="1">Secreted</location>
        <location evidence="1">Extracellular space</location>
        <location evidence="1">Extracellular matrix</location>
        <location evidence="1">Basement membrane</location>
    </subcellularLocation>
</comment>
<evidence type="ECO:0000256" key="6">
    <source>
        <dbReference type="ARBA" id="ARBA00023119"/>
    </source>
</evidence>
<evidence type="ECO:0000256" key="1">
    <source>
        <dbReference type="ARBA" id="ARBA00004302"/>
    </source>
</evidence>
<evidence type="ECO:0000256" key="2">
    <source>
        <dbReference type="ARBA" id="ARBA00022525"/>
    </source>
</evidence>
<evidence type="ECO:0000256" key="4">
    <source>
        <dbReference type="ARBA" id="ARBA00022737"/>
    </source>
</evidence>
<keyword evidence="6" id="KW-0176">Collagen</keyword>
<organism evidence="10 11">
    <name type="scientific">Romanomermis culicivorax</name>
    <name type="common">Nematode worm</name>
    <dbReference type="NCBI Taxonomy" id="13658"/>
    <lineage>
        <taxon>Eukaryota</taxon>
        <taxon>Metazoa</taxon>
        <taxon>Ecdysozoa</taxon>
        <taxon>Nematoda</taxon>
        <taxon>Enoplea</taxon>
        <taxon>Dorylaimia</taxon>
        <taxon>Mermithida</taxon>
        <taxon>Mermithoidea</taxon>
        <taxon>Mermithidae</taxon>
        <taxon>Romanomermis</taxon>
    </lineage>
</organism>
<keyword evidence="7" id="KW-1015">Disulfide bond</keyword>
<dbReference type="FunFam" id="2.170.240.10:FF:000001">
    <property type="entry name" value="Collagen IV alpha 1 chain"/>
    <property type="match status" value="1"/>
</dbReference>
<dbReference type="AlphaFoldDB" id="A0A915K0N8"/>
<comment type="subunit">
    <text evidence="8">Trimers of two alpha 1(IV) and one alpha 2(IV) chain. Type IV collagen forms a mesh-like network linked through intermolecular interactions between 7S domains and between NC1 domains.</text>
</comment>
<evidence type="ECO:0000256" key="8">
    <source>
        <dbReference type="ARBA" id="ARBA00064856"/>
    </source>
</evidence>
<dbReference type="GO" id="GO:0005604">
    <property type="term" value="C:basement membrane"/>
    <property type="evidence" value="ECO:0007669"/>
    <property type="project" value="UniProtKB-SubCell"/>
</dbReference>
<dbReference type="Pfam" id="PF01413">
    <property type="entry name" value="C4"/>
    <property type="match status" value="2"/>
</dbReference>
<dbReference type="PROSITE" id="PS51403">
    <property type="entry name" value="NC1_IV"/>
    <property type="match status" value="1"/>
</dbReference>
<evidence type="ECO:0000313" key="10">
    <source>
        <dbReference type="Proteomes" id="UP000887565"/>
    </source>
</evidence>
<dbReference type="InterPro" id="IPR019326">
    <property type="entry name" value="NDNF"/>
</dbReference>
<dbReference type="GO" id="GO:0005581">
    <property type="term" value="C:collagen trimer"/>
    <property type="evidence" value="ECO:0007669"/>
    <property type="project" value="UniProtKB-KW"/>
</dbReference>
<dbReference type="PANTHER" id="PTHR14619:SF7">
    <property type="match status" value="1"/>
</dbReference>
<accession>A0A915K0N8</accession>
<name>A0A915K0N8_ROMCU</name>
<dbReference type="GO" id="GO:0005201">
    <property type="term" value="F:extracellular matrix structural constituent"/>
    <property type="evidence" value="ECO:0007669"/>
    <property type="project" value="InterPro"/>
</dbReference>
<dbReference type="Proteomes" id="UP000887565">
    <property type="component" value="Unplaced"/>
</dbReference>
<dbReference type="PANTHER" id="PTHR14619">
    <property type="entry name" value="NEURON-DERIVED NEUROTROPHIC FACTOR"/>
    <property type="match status" value="1"/>
</dbReference>
<dbReference type="InterPro" id="IPR016187">
    <property type="entry name" value="CTDL_fold"/>
</dbReference>
<keyword evidence="3" id="KW-0272">Extracellular matrix</keyword>
<dbReference type="WBParaSite" id="nRc.2.0.1.t32242-RA">
    <property type="protein sequence ID" value="nRc.2.0.1.t32242-RA"/>
    <property type="gene ID" value="nRc.2.0.1.g32242"/>
</dbReference>
<dbReference type="OMA" id="NNECHIS"/>
<reference evidence="11" key="1">
    <citation type="submission" date="2022-11" db="UniProtKB">
        <authorList>
            <consortium name="WormBaseParasite"/>
        </authorList>
    </citation>
    <scope>IDENTIFICATION</scope>
</reference>
<dbReference type="Gene3D" id="2.170.240.10">
    <property type="entry name" value="Collagen IV, non-collagenous"/>
    <property type="match status" value="1"/>
</dbReference>
<dbReference type="InterPro" id="IPR036954">
    <property type="entry name" value="Collagen_IV_NC_sf"/>
</dbReference>
<keyword evidence="10" id="KW-1185">Reference proteome</keyword>